<sequence>MNVSDAIRQRSSIRAFTPTEVPEALLRELLDVARHAPSGGNLQPWKVIAVAGDERRAVIDAVGAALRANPQGEIGERRVYPDPLWSPYRERRHEVGEALYATLGIARDDKPARYRQFARNLEFFGAPVGLFFVIDARMGHGQWAHLGMFMQTLALAAQERGLSTCMQEYWAQGRETLKRHFALPEQEMIYCAMALGYADPDAPVNALRASRIAVEAFAEFRGF</sequence>
<comment type="caution">
    <text evidence="7">The sequence shown here is derived from an EMBL/GenBank/DDBJ whole genome shotgun (WGS) entry which is preliminary data.</text>
</comment>
<feature type="domain" description="Nitroreductase" evidence="6">
    <location>
        <begin position="7"/>
        <end position="197"/>
    </location>
</feature>
<dbReference type="InterPro" id="IPR029479">
    <property type="entry name" value="Nitroreductase"/>
</dbReference>
<keyword evidence="3" id="KW-0285">Flavoprotein</keyword>
<dbReference type="Gene3D" id="3.40.109.10">
    <property type="entry name" value="NADH Oxidase"/>
    <property type="match status" value="1"/>
</dbReference>
<dbReference type="EMBL" id="QFOH01000021">
    <property type="protein sequence ID" value="PZP22138.1"/>
    <property type="molecule type" value="Genomic_DNA"/>
</dbReference>
<dbReference type="GO" id="GO:0016491">
    <property type="term" value="F:oxidoreductase activity"/>
    <property type="evidence" value="ECO:0007669"/>
    <property type="project" value="UniProtKB-KW"/>
</dbReference>
<evidence type="ECO:0000256" key="5">
    <source>
        <dbReference type="ARBA" id="ARBA00023002"/>
    </source>
</evidence>
<evidence type="ECO:0000256" key="1">
    <source>
        <dbReference type="ARBA" id="ARBA00001917"/>
    </source>
</evidence>
<dbReference type="PANTHER" id="PTHR43673">
    <property type="entry name" value="NAD(P)H NITROREDUCTASE YDGI-RELATED"/>
    <property type="match status" value="1"/>
</dbReference>
<reference evidence="7 8" key="1">
    <citation type="submission" date="2017-08" db="EMBL/GenBank/DDBJ databases">
        <title>Infants hospitalized years apart are colonized by the same room-sourced microbial strains.</title>
        <authorList>
            <person name="Brooks B."/>
            <person name="Olm M.R."/>
            <person name="Firek B.A."/>
            <person name="Baker R."/>
            <person name="Thomas B.C."/>
            <person name="Morowitz M.J."/>
            <person name="Banfield J.F."/>
        </authorList>
    </citation>
    <scope>NUCLEOTIDE SEQUENCE [LARGE SCALE GENOMIC DNA]</scope>
    <source>
        <strain evidence="7">S2_009_000_R2_77</strain>
    </source>
</reference>
<evidence type="ECO:0000313" key="7">
    <source>
        <dbReference type="EMBL" id="PZP22138.1"/>
    </source>
</evidence>
<keyword evidence="5" id="KW-0560">Oxidoreductase</keyword>
<accession>A0A2W5CVU1</accession>
<evidence type="ECO:0000256" key="3">
    <source>
        <dbReference type="ARBA" id="ARBA00022630"/>
    </source>
</evidence>
<proteinExistence type="inferred from homology"/>
<dbReference type="CDD" id="cd02136">
    <property type="entry name" value="PnbA_NfnB-like"/>
    <property type="match status" value="1"/>
</dbReference>
<evidence type="ECO:0000256" key="2">
    <source>
        <dbReference type="ARBA" id="ARBA00007118"/>
    </source>
</evidence>
<dbReference type="PANTHER" id="PTHR43673:SF2">
    <property type="entry name" value="NITROREDUCTASE"/>
    <property type="match status" value="1"/>
</dbReference>
<name>A0A2W5CVU1_9PSED</name>
<protein>
    <submittedName>
        <fullName evidence="7">Nitroreductase family protein</fullName>
    </submittedName>
</protein>
<dbReference type="InterPro" id="IPR000415">
    <property type="entry name" value="Nitroreductase-like"/>
</dbReference>
<dbReference type="SUPFAM" id="SSF55469">
    <property type="entry name" value="FMN-dependent nitroreductase-like"/>
    <property type="match status" value="1"/>
</dbReference>
<dbReference type="Pfam" id="PF00881">
    <property type="entry name" value="Nitroreductase"/>
    <property type="match status" value="1"/>
</dbReference>
<comment type="similarity">
    <text evidence="2">Belongs to the nitroreductase family.</text>
</comment>
<comment type="cofactor">
    <cofactor evidence="1">
        <name>FMN</name>
        <dbReference type="ChEBI" id="CHEBI:58210"/>
    </cofactor>
</comment>
<evidence type="ECO:0000259" key="6">
    <source>
        <dbReference type="Pfam" id="PF00881"/>
    </source>
</evidence>
<dbReference type="RefSeq" id="WP_273233672.1">
    <property type="nucleotide sequence ID" value="NZ_QFOH01000021.1"/>
</dbReference>
<evidence type="ECO:0000256" key="4">
    <source>
        <dbReference type="ARBA" id="ARBA00022643"/>
    </source>
</evidence>
<dbReference type="AlphaFoldDB" id="A0A2W5CVU1"/>
<gene>
    <name evidence="7" type="ORF">DI599_16235</name>
</gene>
<evidence type="ECO:0000313" key="8">
    <source>
        <dbReference type="Proteomes" id="UP000249198"/>
    </source>
</evidence>
<organism evidence="7 8">
    <name type="scientific">Pseudomonas kuykendallii</name>
    <dbReference type="NCBI Taxonomy" id="1007099"/>
    <lineage>
        <taxon>Bacteria</taxon>
        <taxon>Pseudomonadati</taxon>
        <taxon>Pseudomonadota</taxon>
        <taxon>Gammaproteobacteria</taxon>
        <taxon>Pseudomonadales</taxon>
        <taxon>Pseudomonadaceae</taxon>
        <taxon>Pseudomonas</taxon>
    </lineage>
</organism>
<dbReference type="Proteomes" id="UP000249198">
    <property type="component" value="Unassembled WGS sequence"/>
</dbReference>
<keyword evidence="4" id="KW-0288">FMN</keyword>